<evidence type="ECO:0000313" key="2">
    <source>
        <dbReference type="EMBL" id="KGX91042.1"/>
    </source>
</evidence>
<feature type="transmembrane region" description="Helical" evidence="1">
    <location>
        <begin position="59"/>
        <end position="76"/>
    </location>
</feature>
<reference evidence="2 3" key="1">
    <citation type="submission" date="2013-08" db="EMBL/GenBank/DDBJ databases">
        <authorList>
            <person name="Huang J."/>
            <person name="Wang G."/>
        </authorList>
    </citation>
    <scope>NUCLEOTIDE SEQUENCE [LARGE SCALE GENOMIC DNA]</scope>
    <source>
        <strain evidence="2 3">BH030004</strain>
    </source>
</reference>
<keyword evidence="1" id="KW-1133">Transmembrane helix</keyword>
<dbReference type="NCBIfam" id="TIGR04370">
    <property type="entry name" value="glyco_rpt_poly"/>
    <property type="match status" value="1"/>
</dbReference>
<accession>A0A0A5I5F3</accession>
<dbReference type="STRING" id="1385511.GCA_000425225_00270"/>
<protein>
    <recommendedName>
        <fullName evidence="4">Oligosaccharide repeat unit polymerase</fullName>
    </recommendedName>
</protein>
<feature type="transmembrane region" description="Helical" evidence="1">
    <location>
        <begin position="110"/>
        <end position="135"/>
    </location>
</feature>
<feature type="transmembrane region" description="Helical" evidence="1">
    <location>
        <begin position="196"/>
        <end position="215"/>
    </location>
</feature>
<evidence type="ECO:0000256" key="1">
    <source>
        <dbReference type="SAM" id="Phobius"/>
    </source>
</evidence>
<evidence type="ECO:0000313" key="3">
    <source>
        <dbReference type="Proteomes" id="UP000030403"/>
    </source>
</evidence>
<evidence type="ECO:0008006" key="4">
    <source>
        <dbReference type="Google" id="ProtNLM"/>
    </source>
</evidence>
<comment type="caution">
    <text evidence="2">The sequence shown here is derived from an EMBL/GenBank/DDBJ whole genome shotgun (WGS) entry which is preliminary data.</text>
</comment>
<dbReference type="Proteomes" id="UP000030403">
    <property type="component" value="Unassembled WGS sequence"/>
</dbReference>
<feature type="transmembrane region" description="Helical" evidence="1">
    <location>
        <begin position="364"/>
        <end position="380"/>
    </location>
</feature>
<feature type="transmembrane region" description="Helical" evidence="1">
    <location>
        <begin position="337"/>
        <end position="358"/>
    </location>
</feature>
<feature type="transmembrane region" description="Helical" evidence="1">
    <location>
        <begin position="164"/>
        <end position="181"/>
    </location>
</feature>
<feature type="transmembrane region" description="Helical" evidence="1">
    <location>
        <begin position="20"/>
        <end position="38"/>
    </location>
</feature>
<sequence>MLLSSFGFYHLFIPSTNTYLYILGNISFLTLGYLLVLGRGTVNSKQSYSKAFELKNLKLFNLVQLITLFIMLFFAIKGIKIMVTQNITPQEYRGYVFKGYLTDPLYGSNFIFLFIHYIVKGFILVNSMVCTFLYLLRKKYYRTFLISIANLLLLSAFMVSRIDIFRYIILILIFFFLARKLNLKLEVNINIISKKVLTYFSFMIIILFIVSYLRAGQVFKSILVYFTGPFIALDTFLEQYNIQPQIPLQFGRATLGGIDDIIVLIIRRFNDTIVSTNYKLSFLSDAISIGESQTYNAFYTMFVNFFIDGNVFGSLLISFFLGITISLLFVKTYTNPNIFVLTLFIYILHMVIFGSLRWEFSSGWSWIVLFLLVIYKKLFFKSSKNLNNFKGGKNLFNSC</sequence>
<gene>
    <name evidence="2" type="ORF">N783_13550</name>
</gene>
<proteinExistence type="predicted"/>
<dbReference type="EMBL" id="AVPF01000004">
    <property type="protein sequence ID" value="KGX91042.1"/>
    <property type="molecule type" value="Genomic_DNA"/>
</dbReference>
<keyword evidence="1" id="KW-0812">Transmembrane</keyword>
<organism evidence="2 3">
    <name type="scientific">Pontibacillus marinus BH030004 = DSM 16465</name>
    <dbReference type="NCBI Taxonomy" id="1385511"/>
    <lineage>
        <taxon>Bacteria</taxon>
        <taxon>Bacillati</taxon>
        <taxon>Bacillota</taxon>
        <taxon>Bacilli</taxon>
        <taxon>Bacillales</taxon>
        <taxon>Bacillaceae</taxon>
        <taxon>Pontibacillus</taxon>
    </lineage>
</organism>
<feature type="transmembrane region" description="Helical" evidence="1">
    <location>
        <begin position="311"/>
        <end position="330"/>
    </location>
</feature>
<feature type="transmembrane region" description="Helical" evidence="1">
    <location>
        <begin position="140"/>
        <end position="158"/>
    </location>
</feature>
<dbReference type="AlphaFoldDB" id="A0A0A5I5F3"/>
<keyword evidence="1" id="KW-0472">Membrane</keyword>
<keyword evidence="3" id="KW-1185">Reference proteome</keyword>
<name>A0A0A5I5F3_9BACI</name>